<accession>A0A2U8QVW7</accession>
<dbReference type="AlphaFoldDB" id="A0A2U8QVW7"/>
<dbReference type="RefSeq" id="WP_109569403.1">
    <property type="nucleotide sequence ID" value="NZ_CP029463.1"/>
</dbReference>
<sequence>MYRRACNPTHKILLYNRGTSDLTAATLTYNVDGGGNYNYSWSGIIEPDKYELITIYTTETTGVLNISLASVNGGVDERSSNNNSSKVFDFGQLPTDYPFENFVFNLVGDRWGSETTWDLKDSNGVVLYSGGPYTNKLLNGTQNLVTNMVWNLPYDGCYNFTINDSYGDGICCTSGAGNWSITTDSGAITVGSGGSFSFAEYLSFSTTVLSNDAFETNDFTLYPNPAENILNVSIPLEITDDLTYEIYNNLGQILKVGKVTQKEFILTIGDWHEGVYFIKLRSENSSSTLRFVKN</sequence>
<feature type="domain" description="Secretion system C-terminal sorting" evidence="2">
    <location>
        <begin position="221"/>
        <end position="288"/>
    </location>
</feature>
<dbReference type="EMBL" id="CP029463">
    <property type="protein sequence ID" value="AWM14036.1"/>
    <property type="molecule type" value="Genomic_DNA"/>
</dbReference>
<keyword evidence="1" id="KW-0732">Signal</keyword>
<evidence type="ECO:0000313" key="4">
    <source>
        <dbReference type="Proteomes" id="UP000245429"/>
    </source>
</evidence>
<dbReference type="Proteomes" id="UP000245429">
    <property type="component" value="Chromosome"/>
</dbReference>
<dbReference type="InterPro" id="IPR026444">
    <property type="entry name" value="Secre_tail"/>
</dbReference>
<keyword evidence="4" id="KW-1185">Reference proteome</keyword>
<protein>
    <recommendedName>
        <fullName evidence="2">Secretion system C-terminal sorting domain-containing protein</fullName>
    </recommendedName>
</protein>
<name>A0A2U8QVW7_9FLAO</name>
<reference evidence="3 4" key="1">
    <citation type="submission" date="2018-05" db="EMBL/GenBank/DDBJ databases">
        <title>Flavobacterium sp. MEBiC07310.</title>
        <authorList>
            <person name="Baek K."/>
        </authorList>
    </citation>
    <scope>NUCLEOTIDE SEQUENCE [LARGE SCALE GENOMIC DNA]</scope>
    <source>
        <strain evidence="3 4">MEBiC07310</strain>
    </source>
</reference>
<organism evidence="3 4">
    <name type="scientific">Flavobacterium sediminis</name>
    <dbReference type="NCBI Taxonomy" id="2201181"/>
    <lineage>
        <taxon>Bacteria</taxon>
        <taxon>Pseudomonadati</taxon>
        <taxon>Bacteroidota</taxon>
        <taxon>Flavobacteriia</taxon>
        <taxon>Flavobacteriales</taxon>
        <taxon>Flavobacteriaceae</taxon>
        <taxon>Flavobacterium</taxon>
    </lineage>
</organism>
<dbReference type="Pfam" id="PF18962">
    <property type="entry name" value="Por_Secre_tail"/>
    <property type="match status" value="1"/>
</dbReference>
<dbReference type="OrthoDB" id="6278496at2"/>
<dbReference type="NCBIfam" id="TIGR04183">
    <property type="entry name" value="Por_Secre_tail"/>
    <property type="match status" value="1"/>
</dbReference>
<evidence type="ECO:0000259" key="2">
    <source>
        <dbReference type="Pfam" id="PF18962"/>
    </source>
</evidence>
<proteinExistence type="predicted"/>
<gene>
    <name evidence="3" type="ORF">DI487_09330</name>
</gene>
<dbReference type="KEGG" id="fse:DI487_09330"/>
<evidence type="ECO:0000313" key="3">
    <source>
        <dbReference type="EMBL" id="AWM14036.1"/>
    </source>
</evidence>
<evidence type="ECO:0000256" key="1">
    <source>
        <dbReference type="ARBA" id="ARBA00022729"/>
    </source>
</evidence>